<dbReference type="InterPro" id="IPR000073">
    <property type="entry name" value="AB_hydrolase_1"/>
</dbReference>
<feature type="transmembrane region" description="Helical" evidence="3">
    <location>
        <begin position="46"/>
        <end position="69"/>
    </location>
</feature>
<evidence type="ECO:0000256" key="2">
    <source>
        <dbReference type="ARBA" id="ARBA00038334"/>
    </source>
</evidence>
<comment type="similarity">
    <text evidence="2">Belongs to the AB hydrolase superfamily. Epoxide hydrolase family.</text>
</comment>
<feature type="transmembrane region" description="Helical" evidence="3">
    <location>
        <begin position="526"/>
        <end position="549"/>
    </location>
</feature>
<keyword evidence="1" id="KW-0378">Hydrolase</keyword>
<dbReference type="PRINTS" id="PR00412">
    <property type="entry name" value="EPOXHYDRLASE"/>
</dbReference>
<dbReference type="SUPFAM" id="SSF53474">
    <property type="entry name" value="alpha/beta-Hydrolases"/>
    <property type="match status" value="3"/>
</dbReference>
<dbReference type="EMBL" id="CAJPEV010002067">
    <property type="protein sequence ID" value="CAG0895505.1"/>
    <property type="molecule type" value="Genomic_DNA"/>
</dbReference>
<reference evidence="5" key="1">
    <citation type="submission" date="2020-11" db="EMBL/GenBank/DDBJ databases">
        <authorList>
            <person name="Tran Van P."/>
        </authorList>
    </citation>
    <scope>NUCLEOTIDE SEQUENCE</scope>
</reference>
<dbReference type="Pfam" id="PF00561">
    <property type="entry name" value="Abhydrolase_1"/>
    <property type="match status" value="3"/>
</dbReference>
<dbReference type="EMBL" id="LR901584">
    <property type="protein sequence ID" value="CAD7248928.1"/>
    <property type="molecule type" value="Genomic_DNA"/>
</dbReference>
<feature type="domain" description="AB hydrolase-1" evidence="4">
    <location>
        <begin position="600"/>
        <end position="714"/>
    </location>
</feature>
<name>A0A7R8XFY4_9CRUS</name>
<accession>A0A7R8XFY4</accession>
<evidence type="ECO:0000256" key="1">
    <source>
        <dbReference type="ARBA" id="ARBA00022801"/>
    </source>
</evidence>
<dbReference type="Proteomes" id="UP000677054">
    <property type="component" value="Unassembled WGS sequence"/>
</dbReference>
<sequence>MDLLLRNRAESVRGLSLIRLIITSYRSIALECIAGDWNSKMGMKEVMVTVVIYLLGAFYATLSLIAALWDWAKYSFSFWGYRSRPVPPLCLSNPELGTHGYARLKDLSLHYVAKGDQNNPLMLCLHGFPEFWYSWRHQLLEFSNQYWVVAVDLRGYGESDKPEDKHAYHMNNLVDDICQLIPALGKEKCGVLMAHDWGGALGWRFVSEHPELVEKFIAFNCPHPSAFLSTIRSSLKQFRMSWYMFLFQLPWFPEALFRICDMAVLDESFRGRDKKKSRITDEDIEAYKFNFSKPGSLTPPINYYRCIDFAGGGKEKWMKKKIKTPSMLVFGTGDVAISTETADATSRYVEGLKMVKLPGVSHWVQQEAPDQMGMKEVMVTAVIYLLGAFYATLSLISALWDWAKYSFSFWGYRSRPVPPLCLSNPELGTHGYARLKDLSLHYVAKGDQNNPLMLCLHGFPEFWYSWRHQLLEFSNQVVAVDLRGYGESDKPEDKHAYHMNNLVDDIRQLIPALGAYSNKLMGMKEVMVTAVIYLLGAFYATLSLISALWDWAKYSFSFWGYRSRPVPPLCLSNPELGTHGYARLKDLSLHYVAKGDQNNPLMLCLHGFPEFWYSWRHQLLEFSNQYWVVAVDLRGYGESDKPEDKHAYHMNNLVDDIRQLIPALGKEKCGVLMAHDWGGALGWRFVSEHPELVEKFIAFNCIHPSAFHSTIRSSFKQFRMSWYKFLFQLPWLPEALFRINDMAILDEAFRGRDKKKSRITDEDIEAYKYNFSKPGSMTPPINFYRCIDFAGGGKEKWMKKKIKTPSMLVFGTGDVALSTETADATSRYVEGLKMVKLPGVSHWVQQEAPDQVNKLIWDFLNN</sequence>
<dbReference type="OrthoDB" id="408373at2759"/>
<keyword evidence="3" id="KW-0472">Membrane</keyword>
<gene>
    <name evidence="5" type="ORF">DSTB1V02_LOCUS8734</name>
</gene>
<evidence type="ECO:0000256" key="3">
    <source>
        <dbReference type="SAM" id="Phobius"/>
    </source>
</evidence>
<dbReference type="GO" id="GO:0004301">
    <property type="term" value="F:epoxide hydrolase activity"/>
    <property type="evidence" value="ECO:0007669"/>
    <property type="project" value="UniProtKB-ARBA"/>
</dbReference>
<keyword evidence="3" id="KW-1133">Transmembrane helix</keyword>
<proteinExistence type="inferred from homology"/>
<organism evidence="5">
    <name type="scientific">Darwinula stevensoni</name>
    <dbReference type="NCBI Taxonomy" id="69355"/>
    <lineage>
        <taxon>Eukaryota</taxon>
        <taxon>Metazoa</taxon>
        <taxon>Ecdysozoa</taxon>
        <taxon>Arthropoda</taxon>
        <taxon>Crustacea</taxon>
        <taxon>Oligostraca</taxon>
        <taxon>Ostracoda</taxon>
        <taxon>Podocopa</taxon>
        <taxon>Podocopida</taxon>
        <taxon>Darwinulocopina</taxon>
        <taxon>Darwinuloidea</taxon>
        <taxon>Darwinulidae</taxon>
        <taxon>Darwinula</taxon>
    </lineage>
</organism>
<dbReference type="InterPro" id="IPR000639">
    <property type="entry name" value="Epox_hydrolase-like"/>
</dbReference>
<dbReference type="PANTHER" id="PTHR43329">
    <property type="entry name" value="EPOXIDE HYDROLASE"/>
    <property type="match status" value="1"/>
</dbReference>
<feature type="transmembrane region" description="Helical" evidence="3">
    <location>
        <begin position="381"/>
        <end position="400"/>
    </location>
</feature>
<evidence type="ECO:0000259" key="4">
    <source>
        <dbReference type="Pfam" id="PF00561"/>
    </source>
</evidence>
<dbReference type="AlphaFoldDB" id="A0A7R8XFY4"/>
<feature type="domain" description="AB hydrolase-1" evidence="4">
    <location>
        <begin position="120"/>
        <end position="236"/>
    </location>
</feature>
<evidence type="ECO:0000313" key="5">
    <source>
        <dbReference type="EMBL" id="CAD7248928.1"/>
    </source>
</evidence>
<feature type="domain" description="AB hydrolase-1" evidence="4">
    <location>
        <begin position="451"/>
        <end position="514"/>
    </location>
</feature>
<keyword evidence="6" id="KW-1185">Reference proteome</keyword>
<protein>
    <recommendedName>
        <fullName evidence="4">AB hydrolase-1 domain-containing protein</fullName>
    </recommendedName>
</protein>
<evidence type="ECO:0000313" key="6">
    <source>
        <dbReference type="Proteomes" id="UP000677054"/>
    </source>
</evidence>
<dbReference type="InterPro" id="IPR029058">
    <property type="entry name" value="AB_hydrolase_fold"/>
</dbReference>
<keyword evidence="3" id="KW-0812">Transmembrane</keyword>
<dbReference type="Gene3D" id="3.40.50.1820">
    <property type="entry name" value="alpha/beta hydrolase"/>
    <property type="match status" value="3"/>
</dbReference>